<dbReference type="InterPro" id="IPR026797">
    <property type="entry name" value="HAUS_6"/>
</dbReference>
<dbReference type="GO" id="GO:0070652">
    <property type="term" value="C:HAUS complex"/>
    <property type="evidence" value="ECO:0007669"/>
    <property type="project" value="InterPro"/>
</dbReference>
<evidence type="ECO:0000256" key="1">
    <source>
        <dbReference type="SAM" id="MobiDB-lite"/>
    </source>
</evidence>
<feature type="region of interest" description="Disordered" evidence="1">
    <location>
        <begin position="737"/>
        <end position="797"/>
    </location>
</feature>
<feature type="compositionally biased region" description="Pro residues" evidence="1">
    <location>
        <begin position="551"/>
        <end position="561"/>
    </location>
</feature>
<dbReference type="PANTHER" id="PTHR16151:SF2">
    <property type="entry name" value="HAUS AUGMIN-LIKE COMPLEX SUBUNIT 6"/>
    <property type="match status" value="1"/>
</dbReference>
<proteinExistence type="predicted"/>
<dbReference type="InterPro" id="IPR028163">
    <property type="entry name" value="HAUS_6_N"/>
</dbReference>
<feature type="region of interest" description="Disordered" evidence="1">
    <location>
        <begin position="423"/>
        <end position="495"/>
    </location>
</feature>
<name>A0A6A6XL86_9PLEO</name>
<dbReference type="PANTHER" id="PTHR16151">
    <property type="entry name" value="HAUS AUGMIN-LIKE COMPLEX SUBUNIT 6"/>
    <property type="match status" value="1"/>
</dbReference>
<evidence type="ECO:0000313" key="4">
    <source>
        <dbReference type="Proteomes" id="UP000799757"/>
    </source>
</evidence>
<dbReference type="GO" id="GO:0051225">
    <property type="term" value="P:spindle assembly"/>
    <property type="evidence" value="ECO:0007669"/>
    <property type="project" value="InterPro"/>
</dbReference>
<evidence type="ECO:0000259" key="2">
    <source>
        <dbReference type="Pfam" id="PF14661"/>
    </source>
</evidence>
<accession>A0A6A6XL86</accession>
<dbReference type="GO" id="GO:1990498">
    <property type="term" value="C:mitotic spindle microtubule"/>
    <property type="evidence" value="ECO:0007669"/>
    <property type="project" value="TreeGrafter"/>
</dbReference>
<dbReference type="OrthoDB" id="5575722at2759"/>
<dbReference type="GO" id="GO:0008017">
    <property type="term" value="F:microtubule binding"/>
    <property type="evidence" value="ECO:0007669"/>
    <property type="project" value="TreeGrafter"/>
</dbReference>
<feature type="compositionally biased region" description="Acidic residues" evidence="1">
    <location>
        <begin position="764"/>
        <end position="776"/>
    </location>
</feature>
<dbReference type="Pfam" id="PF14661">
    <property type="entry name" value="HAUS6_N"/>
    <property type="match status" value="1"/>
</dbReference>
<feature type="region of interest" description="Disordered" evidence="1">
    <location>
        <begin position="659"/>
        <end position="682"/>
    </location>
</feature>
<reference evidence="3" key="1">
    <citation type="journal article" date="2020" name="Stud. Mycol.">
        <title>101 Dothideomycetes genomes: a test case for predicting lifestyles and emergence of pathogens.</title>
        <authorList>
            <person name="Haridas S."/>
            <person name="Albert R."/>
            <person name="Binder M."/>
            <person name="Bloem J."/>
            <person name="Labutti K."/>
            <person name="Salamov A."/>
            <person name="Andreopoulos B."/>
            <person name="Baker S."/>
            <person name="Barry K."/>
            <person name="Bills G."/>
            <person name="Bluhm B."/>
            <person name="Cannon C."/>
            <person name="Castanera R."/>
            <person name="Culley D."/>
            <person name="Daum C."/>
            <person name="Ezra D."/>
            <person name="Gonzalez J."/>
            <person name="Henrissat B."/>
            <person name="Kuo A."/>
            <person name="Liang C."/>
            <person name="Lipzen A."/>
            <person name="Lutzoni F."/>
            <person name="Magnuson J."/>
            <person name="Mondo S."/>
            <person name="Nolan M."/>
            <person name="Ohm R."/>
            <person name="Pangilinan J."/>
            <person name="Park H.-J."/>
            <person name="Ramirez L."/>
            <person name="Alfaro M."/>
            <person name="Sun H."/>
            <person name="Tritt A."/>
            <person name="Yoshinaga Y."/>
            <person name="Zwiers L.-H."/>
            <person name="Turgeon B."/>
            <person name="Goodwin S."/>
            <person name="Spatafora J."/>
            <person name="Crous P."/>
            <person name="Grigoriev I."/>
        </authorList>
    </citation>
    <scope>NUCLEOTIDE SEQUENCE</scope>
    <source>
        <strain evidence="3">CBS 109.77</strain>
    </source>
</reference>
<organism evidence="3 4">
    <name type="scientific">Melanomma pulvis-pyrius CBS 109.77</name>
    <dbReference type="NCBI Taxonomy" id="1314802"/>
    <lineage>
        <taxon>Eukaryota</taxon>
        <taxon>Fungi</taxon>
        <taxon>Dikarya</taxon>
        <taxon>Ascomycota</taxon>
        <taxon>Pezizomycotina</taxon>
        <taxon>Dothideomycetes</taxon>
        <taxon>Pleosporomycetidae</taxon>
        <taxon>Pleosporales</taxon>
        <taxon>Melanommataceae</taxon>
        <taxon>Melanomma</taxon>
    </lineage>
</organism>
<protein>
    <recommendedName>
        <fullName evidence="2">HAUS augmin-like complex subunit 6 N-terminal domain-containing protein</fullName>
    </recommendedName>
</protein>
<evidence type="ECO:0000313" key="3">
    <source>
        <dbReference type="EMBL" id="KAF2796665.1"/>
    </source>
</evidence>
<sequence length="797" mass="88346">MSRTTSNTSAAAGTTTSGLSRTLSVKTNAKTTQFINPLPPSDVKLFVANLRLLDLDLRPDWPGVTVQTFSSKNADQKQRIGGVEWALFRLFEIWDPEETGQKLQPFFPPLEPLQSLNLRAALYRCLNELKKNGILGRESVLRKSMLDECKGDKFVEVLTLFSTAVLKKVLVARLGNKRTTAVARALSTATALSHDKQTSLLPLAIAHKAALVNVLRRKEEMRRRFTEFERLLNVKTGEINQRLKQCKATPRTRKSFIPEKEAVTIKKQLKDNWIGDQKWLDTILHGDDVQAKDAFLSGRFQDVWHMVEKGQKLADAAPEAGLLQNLQMRVLEQQTRLQKWKKFHETMLKNEPKPSSLVPKSQVPVNELRFDDHVQLQLRSTKAAETEPIQRGPLRPEYQDIISEMEAELSRVAKAEHARSIVPQLRRRASSLSVNRSPERHRKSRSDSVPKKPASPVKTVKPAPPSRKQSRDTIPSRALRQEPATTPIGSDVTLVGQPSTSLRAAPLVSQSVESLVQDVPEVIDETSDPLPIAPSSSPSPPLPLPSHSKSPSPPPSTYFPSEPPVFELASLTHEEAIAEAIISSIGNATPSPMKKPQPRLSLLERTRMSMAHTTSFTPIVESPPSPPLPTFLPPIEAPQGLDRRATLHERTMLTMAAMASKPSRASLAPSHSKHSRKSSARTSLYPINQFDTPRTRKSISMIEETRTHSGQLTPKEELFSDDVDYERIFKSRPRIATSPVFSPNVGDGDGGDDFDEGVTGVDLADVDISEGEDGFDEGGFARAWENSPSKGKGRVFG</sequence>
<feature type="region of interest" description="Disordered" evidence="1">
    <location>
        <begin position="525"/>
        <end position="561"/>
    </location>
</feature>
<feature type="domain" description="HAUS augmin-like complex subunit 6 N-terminal" evidence="2">
    <location>
        <begin position="46"/>
        <end position="258"/>
    </location>
</feature>
<gene>
    <name evidence="3" type="ORF">K505DRAFT_299765</name>
</gene>
<dbReference type="Proteomes" id="UP000799757">
    <property type="component" value="Unassembled WGS sequence"/>
</dbReference>
<dbReference type="EMBL" id="MU001825">
    <property type="protein sequence ID" value="KAF2796665.1"/>
    <property type="molecule type" value="Genomic_DNA"/>
</dbReference>
<keyword evidence="4" id="KW-1185">Reference proteome</keyword>
<dbReference type="AlphaFoldDB" id="A0A6A6XL86"/>